<gene>
    <name evidence="3" type="ORF">OLW01_11535</name>
</gene>
<dbReference type="Gene3D" id="1.40.20.10">
    <property type="entry name" value="CHAD domain"/>
    <property type="match status" value="1"/>
</dbReference>
<dbReference type="Pfam" id="PF05235">
    <property type="entry name" value="CHAD"/>
    <property type="match status" value="1"/>
</dbReference>
<dbReference type="PROSITE" id="PS51708">
    <property type="entry name" value="CHAD"/>
    <property type="match status" value="1"/>
</dbReference>
<proteinExistence type="predicted"/>
<feature type="domain" description="CHAD" evidence="2">
    <location>
        <begin position="227"/>
        <end position="489"/>
    </location>
</feature>
<dbReference type="Pfam" id="PF01928">
    <property type="entry name" value="CYTH"/>
    <property type="match status" value="1"/>
</dbReference>
<dbReference type="PROSITE" id="PS51707">
    <property type="entry name" value="CYTH"/>
    <property type="match status" value="1"/>
</dbReference>
<evidence type="ECO:0000259" key="1">
    <source>
        <dbReference type="PROSITE" id="PS51707"/>
    </source>
</evidence>
<name>A0ABY7AJR9_9ALTE</name>
<dbReference type="PANTHER" id="PTHR39569">
    <property type="entry name" value="INORGANIC TRIPHOSPHATASE"/>
    <property type="match status" value="1"/>
</dbReference>
<evidence type="ECO:0000313" key="4">
    <source>
        <dbReference type="Proteomes" id="UP001163726"/>
    </source>
</evidence>
<evidence type="ECO:0000313" key="3">
    <source>
        <dbReference type="EMBL" id="WAJ69779.1"/>
    </source>
</evidence>
<protein>
    <submittedName>
        <fullName evidence="3">CYTH domain-containing protein</fullName>
    </submittedName>
</protein>
<dbReference type="RefSeq" id="WP_268074063.1">
    <property type="nucleotide sequence ID" value="NZ_CP109965.1"/>
</dbReference>
<evidence type="ECO:0000259" key="2">
    <source>
        <dbReference type="PROSITE" id="PS51708"/>
    </source>
</evidence>
<dbReference type="InterPro" id="IPR007899">
    <property type="entry name" value="CHAD_dom"/>
</dbReference>
<feature type="domain" description="CYTH" evidence="1">
    <location>
        <begin position="2"/>
        <end position="211"/>
    </location>
</feature>
<accession>A0ABY7AJR9</accession>
<dbReference type="InterPro" id="IPR033469">
    <property type="entry name" value="CYTH-like_dom_sf"/>
</dbReference>
<dbReference type="Proteomes" id="UP001163726">
    <property type="component" value="Chromosome"/>
</dbReference>
<dbReference type="EMBL" id="CP109965">
    <property type="protein sequence ID" value="WAJ69779.1"/>
    <property type="molecule type" value="Genomic_DNA"/>
</dbReference>
<dbReference type="SMART" id="SM01118">
    <property type="entry name" value="CYTH"/>
    <property type="match status" value="1"/>
</dbReference>
<reference evidence="3" key="1">
    <citation type="submission" date="2022-10" db="EMBL/GenBank/DDBJ databases">
        <title>Catenovulum adriacola sp. nov. isolated in the Harbour of Susak.</title>
        <authorList>
            <person name="Schoch T."/>
            <person name="Reich S.J."/>
            <person name="Stoeferle S."/>
            <person name="Flaiz M."/>
            <person name="Kazda M."/>
            <person name="Riedel C.U."/>
            <person name="Duerre P."/>
        </authorList>
    </citation>
    <scope>NUCLEOTIDE SEQUENCE</scope>
    <source>
        <strain evidence="3">TS8</strain>
    </source>
</reference>
<sequence length="510" mass="59183">MDTEIELKFAVASEACVTSTEVKKQLDTLLLPFIKTDGYNCKKLINTYFDTPTQLLRSYDFGLRIRTRDGASEQTLKTAGRVVGGLHKRPEYNVDIEQNNKPDLSLFPDQVWPDINLLNDLQSSLTPLFTTHFTRHTWLVDYQGSVIEVVCDSGEVSSEDKSLDIREIELELVDGDMRQLFELADLLTEVLPLRLSNDSKAARGYRLFLNTELSNQAEIGMCELDSNMTVEQAFQRAIEHGLAYWQFHEEVYCHSQSLSSLQQVLKGVYLVRHTLNLYREFIPKKAATQIWQEIKWLIREFSWLDEAVHIKQLTSKKGNYRKKIAEDEQLISYLEASRKGLQKESDVLKLFYSKEYSQLILKLMRWLVERGWRCYSEIDEPKITQNVGVIAAKLNQQDWEKLKNMMPAKQDFDAQDYIYFEKYIARGLLSGASLGDLFDSEDRSDFRAPWLDILEGIFELKTLALFDENLTNYQGDNGQDLKVWSENKVKSLVNVLEQSRKSAFKMTPYW</sequence>
<dbReference type="InterPro" id="IPR039013">
    <property type="entry name" value="YgiF"/>
</dbReference>
<dbReference type="InterPro" id="IPR038186">
    <property type="entry name" value="CHAD_dom_sf"/>
</dbReference>
<organism evidence="3 4">
    <name type="scientific">Catenovulum adriaticum</name>
    <dbReference type="NCBI Taxonomy" id="2984846"/>
    <lineage>
        <taxon>Bacteria</taxon>
        <taxon>Pseudomonadati</taxon>
        <taxon>Pseudomonadota</taxon>
        <taxon>Gammaproteobacteria</taxon>
        <taxon>Alteromonadales</taxon>
        <taxon>Alteromonadaceae</taxon>
        <taxon>Catenovulum</taxon>
    </lineage>
</organism>
<dbReference type="InterPro" id="IPR023577">
    <property type="entry name" value="CYTH_domain"/>
</dbReference>
<dbReference type="CDD" id="cd07756">
    <property type="entry name" value="CYTH-like_Pase_CHAD"/>
    <property type="match status" value="1"/>
</dbReference>
<dbReference type="PANTHER" id="PTHR39569:SF1">
    <property type="entry name" value="INORGANIC TRIPHOSPHATASE"/>
    <property type="match status" value="1"/>
</dbReference>
<keyword evidence="4" id="KW-1185">Reference proteome</keyword>
<dbReference type="SUPFAM" id="SSF55154">
    <property type="entry name" value="CYTH-like phosphatases"/>
    <property type="match status" value="1"/>
</dbReference>
<dbReference type="Gene3D" id="2.40.320.10">
    <property type="entry name" value="Hypothetical Protein Pfu-838710-001"/>
    <property type="match status" value="1"/>
</dbReference>